<dbReference type="VEuPathDB" id="FungiDB:PSTT_07124"/>
<name>A0A2S4VHM8_9BASI</name>
<evidence type="ECO:0000256" key="5">
    <source>
        <dbReference type="ARBA" id="ARBA00022989"/>
    </source>
</evidence>
<evidence type="ECO:0000313" key="11">
    <source>
        <dbReference type="EMBL" id="POW09027.1"/>
    </source>
</evidence>
<proteinExistence type="inferred from homology"/>
<evidence type="ECO:0000256" key="4">
    <source>
        <dbReference type="ARBA" id="ARBA00022824"/>
    </source>
</evidence>
<comment type="caution">
    <text evidence="11">The sequence shown here is derived from an EMBL/GenBank/DDBJ whole genome shotgun (WGS) entry which is preliminary data.</text>
</comment>
<feature type="transmembrane region" description="Helical" evidence="10">
    <location>
        <begin position="216"/>
        <end position="235"/>
    </location>
</feature>
<keyword evidence="3" id="KW-0732">Signal</keyword>
<comment type="subcellular location">
    <subcellularLocation>
        <location evidence="1">Endoplasmic reticulum membrane</location>
        <topology evidence="1">Single-pass type I membrane protein</topology>
    </subcellularLocation>
</comment>
<accession>A0A2S4VHM8</accession>
<evidence type="ECO:0000256" key="1">
    <source>
        <dbReference type="ARBA" id="ARBA00004115"/>
    </source>
</evidence>
<dbReference type="Pfam" id="PF03896">
    <property type="entry name" value="TRAP_alpha"/>
    <property type="match status" value="1"/>
</dbReference>
<evidence type="ECO:0000256" key="8">
    <source>
        <dbReference type="ARBA" id="ARBA00038311"/>
    </source>
</evidence>
<dbReference type="InterPro" id="IPR005595">
    <property type="entry name" value="TRAP_alpha"/>
</dbReference>
<feature type="region of interest" description="Disordered" evidence="9">
    <location>
        <begin position="246"/>
        <end position="316"/>
    </location>
</feature>
<evidence type="ECO:0000256" key="10">
    <source>
        <dbReference type="SAM" id="Phobius"/>
    </source>
</evidence>
<dbReference type="EMBL" id="PKSL01000059">
    <property type="protein sequence ID" value="POW09027.1"/>
    <property type="molecule type" value="Genomic_DNA"/>
</dbReference>
<keyword evidence="12" id="KW-1185">Reference proteome</keyword>
<feature type="region of interest" description="Disordered" evidence="9">
    <location>
        <begin position="25"/>
        <end position="46"/>
    </location>
</feature>
<dbReference type="AlphaFoldDB" id="A0A2S4VHM8"/>
<evidence type="ECO:0008006" key="13">
    <source>
        <dbReference type="Google" id="ProtNLM"/>
    </source>
</evidence>
<evidence type="ECO:0000256" key="3">
    <source>
        <dbReference type="ARBA" id="ARBA00022729"/>
    </source>
</evidence>
<keyword evidence="6 10" id="KW-0472">Membrane</keyword>
<gene>
    <name evidence="11" type="ORF">PSTT_07124</name>
</gene>
<evidence type="ECO:0000256" key="9">
    <source>
        <dbReference type="SAM" id="MobiDB-lite"/>
    </source>
</evidence>
<dbReference type="VEuPathDB" id="FungiDB:PSHT_09817"/>
<evidence type="ECO:0000313" key="12">
    <source>
        <dbReference type="Proteomes" id="UP000239156"/>
    </source>
</evidence>
<evidence type="ECO:0000256" key="6">
    <source>
        <dbReference type="ARBA" id="ARBA00023136"/>
    </source>
</evidence>
<evidence type="ECO:0000256" key="7">
    <source>
        <dbReference type="ARBA" id="ARBA00037565"/>
    </source>
</evidence>
<dbReference type="Proteomes" id="UP000239156">
    <property type="component" value="Unassembled WGS sequence"/>
</dbReference>
<comment type="function">
    <text evidence="7">Is probably involved in a pathway contributing to genomic integrity.</text>
</comment>
<dbReference type="GO" id="GO:0005789">
    <property type="term" value="C:endoplasmic reticulum membrane"/>
    <property type="evidence" value="ECO:0007669"/>
    <property type="project" value="UniProtKB-SubCell"/>
</dbReference>
<sequence length="316" mass="34807">MLDRVVNGYRCARISRSGIQGDRCGCSKPTGHSARHHPRRTNDHRKAERYCQQPILTMNLLANLKALATLTALVGTVSPQLTPEKLEISAAFPSDNQFGIVFNGQPNKILQVLNLGRDPVEDVMRIHRVWNEFREVGGKERLLKKGVPLPSKRTLPPKIEPYVIPYMFSAEEREGDIGLRIWVEWSGPKGKKHQSMAYDSTVTIQEPPTRWFDPQLILLYIILGSAFGGIGYMVYNSYVVPAKPARSLKPKPSAEAPLLSNSGNSKVATPTGASGAYEEEWIPAGHSVRSPAKKAGTGTGGEESSGGEGKARRRKR</sequence>
<keyword evidence="5 10" id="KW-1133">Transmembrane helix</keyword>
<feature type="compositionally biased region" description="Polar residues" evidence="9">
    <location>
        <begin position="259"/>
        <end position="272"/>
    </location>
</feature>
<organism evidence="11 12">
    <name type="scientific">Puccinia striiformis</name>
    <dbReference type="NCBI Taxonomy" id="27350"/>
    <lineage>
        <taxon>Eukaryota</taxon>
        <taxon>Fungi</taxon>
        <taxon>Dikarya</taxon>
        <taxon>Basidiomycota</taxon>
        <taxon>Pucciniomycotina</taxon>
        <taxon>Pucciniomycetes</taxon>
        <taxon>Pucciniales</taxon>
        <taxon>Pucciniaceae</taxon>
        <taxon>Puccinia</taxon>
    </lineage>
</organism>
<dbReference type="PANTHER" id="PTHR12924:SF0">
    <property type="entry name" value="TRANSLOCON-ASSOCIATED PROTEIN SUBUNIT ALPHA"/>
    <property type="match status" value="1"/>
</dbReference>
<feature type="compositionally biased region" description="Gly residues" evidence="9">
    <location>
        <begin position="297"/>
        <end position="308"/>
    </location>
</feature>
<dbReference type="PANTHER" id="PTHR12924">
    <property type="entry name" value="TRANSLOCON-ASSOCIATED PROTEIN, ALPHA SUBUNIT"/>
    <property type="match status" value="1"/>
</dbReference>
<evidence type="ECO:0000256" key="2">
    <source>
        <dbReference type="ARBA" id="ARBA00022692"/>
    </source>
</evidence>
<keyword evidence="2 10" id="KW-0812">Transmembrane</keyword>
<keyword evidence="4" id="KW-0256">Endoplasmic reticulum</keyword>
<comment type="similarity">
    <text evidence="8">Belongs to the IRC22 family.</text>
</comment>
<reference evidence="11" key="1">
    <citation type="submission" date="2017-12" db="EMBL/GenBank/DDBJ databases">
        <title>Gene loss provides genomic basis for host adaptation in cereal stripe rust fungi.</title>
        <authorList>
            <person name="Xia C."/>
        </authorList>
    </citation>
    <scope>NUCLEOTIDE SEQUENCE [LARGE SCALE GENOMIC DNA]</scope>
    <source>
        <strain evidence="11">93-210</strain>
    </source>
</reference>
<protein>
    <recommendedName>
        <fullName evidence="13">Signal sequence receptor subunit alpha</fullName>
    </recommendedName>
</protein>